<protein>
    <submittedName>
        <fullName evidence="1">Uncharacterized protein</fullName>
    </submittedName>
</protein>
<proteinExistence type="predicted"/>
<dbReference type="EMBL" id="MK500301">
    <property type="protein sequence ID" value="QBK84990.1"/>
    <property type="molecule type" value="Genomic_DNA"/>
</dbReference>
<name>A0A481YPP7_9VIRU</name>
<organism evidence="1">
    <name type="scientific">Pithovirus LCDPAC02</name>
    <dbReference type="NCBI Taxonomy" id="2506601"/>
    <lineage>
        <taxon>Viruses</taxon>
        <taxon>Pithoviruses</taxon>
    </lineage>
</organism>
<accession>A0A481YPP7</accession>
<gene>
    <name evidence="1" type="ORF">LCDPAC02_01890</name>
</gene>
<sequence>MSLQDLLVLVEEIRNNYNVEYSINDSKIVLEIDTTEFNPKNKNVELYILEKRSPNVLRFQN</sequence>
<reference evidence="1" key="1">
    <citation type="journal article" date="2019" name="MBio">
        <title>Virus Genomes from Deep Sea Sediments Expand the Ocean Megavirome and Support Independent Origins of Viral Gigantism.</title>
        <authorList>
            <person name="Backstrom D."/>
            <person name="Yutin N."/>
            <person name="Jorgensen S.L."/>
            <person name="Dharamshi J."/>
            <person name="Homa F."/>
            <person name="Zaremba-Niedwiedzka K."/>
            <person name="Spang A."/>
            <person name="Wolf Y.I."/>
            <person name="Koonin E.V."/>
            <person name="Ettema T.J."/>
        </authorList>
    </citation>
    <scope>NUCLEOTIDE SEQUENCE</scope>
</reference>
<evidence type="ECO:0000313" key="1">
    <source>
        <dbReference type="EMBL" id="QBK84990.1"/>
    </source>
</evidence>